<organism evidence="3 4">
    <name type="scientific">[Candida] arabinofermentans NRRL YB-2248</name>
    <dbReference type="NCBI Taxonomy" id="983967"/>
    <lineage>
        <taxon>Eukaryota</taxon>
        <taxon>Fungi</taxon>
        <taxon>Dikarya</taxon>
        <taxon>Ascomycota</taxon>
        <taxon>Saccharomycotina</taxon>
        <taxon>Pichiomycetes</taxon>
        <taxon>Pichiales</taxon>
        <taxon>Pichiaceae</taxon>
        <taxon>Ogataea</taxon>
        <taxon>Ogataea/Candida clade</taxon>
    </lineage>
</organism>
<sequence length="158" mass="17688">LNWSCSEPLVVNKSKFKGWCIPIQSNNEIENLLLQLPIIDKQLNKASHPFMLAWKTSQNNNNDIPIPDKKKNKKVKKSQQTQLDNSYKLNKLINVCQGTNDNGEGGSGDRILGLINRLKLVNVLIVVSRWYGGTPLGPTRFKCISDVALQSLQNGGYL</sequence>
<dbReference type="Pfam" id="PF01205">
    <property type="entry name" value="Impact_N"/>
    <property type="match status" value="1"/>
</dbReference>
<feature type="non-terminal residue" evidence="3">
    <location>
        <position position="158"/>
    </location>
</feature>
<accession>A0A1E4SSP0</accession>
<dbReference type="PROSITE" id="PS00910">
    <property type="entry name" value="UPF0029"/>
    <property type="match status" value="1"/>
</dbReference>
<proteinExistence type="inferred from homology"/>
<dbReference type="GO" id="GO:0005737">
    <property type="term" value="C:cytoplasm"/>
    <property type="evidence" value="ECO:0007669"/>
    <property type="project" value="TreeGrafter"/>
</dbReference>
<protein>
    <recommendedName>
        <fullName evidence="2">Impact N-terminal domain-containing protein</fullName>
    </recommendedName>
</protein>
<keyword evidence="4" id="KW-1185">Reference proteome</keyword>
<feature type="domain" description="Impact N-terminal" evidence="2">
    <location>
        <begin position="13"/>
        <end position="151"/>
    </location>
</feature>
<dbReference type="EMBL" id="KV453883">
    <property type="protein sequence ID" value="ODV82524.1"/>
    <property type="molecule type" value="Genomic_DNA"/>
</dbReference>
<dbReference type="GO" id="GO:0140469">
    <property type="term" value="P:GCN2-mediated signaling"/>
    <property type="evidence" value="ECO:0007669"/>
    <property type="project" value="TreeGrafter"/>
</dbReference>
<evidence type="ECO:0000313" key="3">
    <source>
        <dbReference type="EMBL" id="ODV82524.1"/>
    </source>
</evidence>
<name>A0A1E4SSP0_9ASCO</name>
<comment type="similarity">
    <text evidence="1">Belongs to the IMPACT family.</text>
</comment>
<evidence type="ECO:0000259" key="2">
    <source>
        <dbReference type="Pfam" id="PF01205"/>
    </source>
</evidence>
<dbReference type="STRING" id="983967.A0A1E4SSP0"/>
<dbReference type="InterPro" id="IPR001498">
    <property type="entry name" value="Impact_N"/>
</dbReference>
<dbReference type="PANTHER" id="PTHR16301:SF17">
    <property type="entry name" value="IMPACT FAMILY MEMBER YDL177C"/>
    <property type="match status" value="1"/>
</dbReference>
<reference evidence="4" key="1">
    <citation type="submission" date="2016-04" db="EMBL/GenBank/DDBJ databases">
        <title>Comparative genomics of biotechnologically important yeasts.</title>
        <authorList>
            <consortium name="DOE Joint Genome Institute"/>
            <person name="Riley R."/>
            <person name="Haridas S."/>
            <person name="Wolfe K.H."/>
            <person name="Lopes M.R."/>
            <person name="Hittinger C.T."/>
            <person name="Goker M."/>
            <person name="Salamov A."/>
            <person name="Wisecaver J."/>
            <person name="Long T.M."/>
            <person name="Aerts A.L."/>
            <person name="Barry K."/>
            <person name="Choi C."/>
            <person name="Clum A."/>
            <person name="Coughlan A.Y."/>
            <person name="Deshpande S."/>
            <person name="Douglass A.P."/>
            <person name="Hanson S.J."/>
            <person name="Klenk H.-P."/>
            <person name="Labutti K."/>
            <person name="Lapidus A."/>
            <person name="Lindquist E."/>
            <person name="Lipzen A."/>
            <person name="Meier-Kolthoff J.P."/>
            <person name="Ohm R.A."/>
            <person name="Otillar R.P."/>
            <person name="Pangilinan J."/>
            <person name="Peng Y."/>
            <person name="Rokas A."/>
            <person name="Rosa C.A."/>
            <person name="Scheuner C."/>
            <person name="Sibirny A.A."/>
            <person name="Slot J.C."/>
            <person name="Stielow J.B."/>
            <person name="Sun H."/>
            <person name="Kurtzman C.P."/>
            <person name="Blackwell M."/>
            <person name="Grigoriev I.V."/>
            <person name="Jeffries T.W."/>
        </authorList>
    </citation>
    <scope>NUCLEOTIDE SEQUENCE [LARGE SCALE GENOMIC DNA]</scope>
    <source>
        <strain evidence="4">NRRL YB-2248</strain>
    </source>
</reference>
<dbReference type="InterPro" id="IPR020568">
    <property type="entry name" value="Ribosomal_Su5_D2-typ_SF"/>
</dbReference>
<dbReference type="GO" id="GO:0006446">
    <property type="term" value="P:regulation of translational initiation"/>
    <property type="evidence" value="ECO:0007669"/>
    <property type="project" value="TreeGrafter"/>
</dbReference>
<dbReference type="SUPFAM" id="SSF54211">
    <property type="entry name" value="Ribosomal protein S5 domain 2-like"/>
    <property type="match status" value="1"/>
</dbReference>
<gene>
    <name evidence="3" type="ORF">CANARDRAFT_181006</name>
</gene>
<dbReference type="InterPro" id="IPR020569">
    <property type="entry name" value="UPF0029_Impact_CS"/>
</dbReference>
<dbReference type="InterPro" id="IPR023582">
    <property type="entry name" value="Impact"/>
</dbReference>
<dbReference type="AlphaFoldDB" id="A0A1E4SSP0"/>
<dbReference type="Proteomes" id="UP000094801">
    <property type="component" value="Unassembled WGS sequence"/>
</dbReference>
<dbReference type="PANTHER" id="PTHR16301">
    <property type="entry name" value="IMPACT-RELATED"/>
    <property type="match status" value="1"/>
</dbReference>
<evidence type="ECO:0000256" key="1">
    <source>
        <dbReference type="ARBA" id="ARBA00007665"/>
    </source>
</evidence>
<dbReference type="OrthoDB" id="69641at2759"/>
<dbReference type="Gene3D" id="3.30.230.30">
    <property type="entry name" value="Impact, N-terminal domain"/>
    <property type="match status" value="1"/>
</dbReference>
<evidence type="ECO:0000313" key="4">
    <source>
        <dbReference type="Proteomes" id="UP000094801"/>
    </source>
</evidence>
<dbReference type="InterPro" id="IPR036956">
    <property type="entry name" value="Impact_N_sf"/>
</dbReference>
<feature type="non-terminal residue" evidence="3">
    <location>
        <position position="1"/>
    </location>
</feature>